<dbReference type="SMART" id="SM00448">
    <property type="entry name" value="REC"/>
    <property type="match status" value="1"/>
</dbReference>
<dbReference type="Proteomes" id="UP000237684">
    <property type="component" value="Unassembled WGS sequence"/>
</dbReference>
<dbReference type="GO" id="GO:0005829">
    <property type="term" value="C:cytosol"/>
    <property type="evidence" value="ECO:0007669"/>
    <property type="project" value="TreeGrafter"/>
</dbReference>
<evidence type="ECO:0000256" key="5">
    <source>
        <dbReference type="ARBA" id="ARBA00023015"/>
    </source>
</evidence>
<dbReference type="Pfam" id="PF00072">
    <property type="entry name" value="Response_reg"/>
    <property type="match status" value="1"/>
</dbReference>
<dbReference type="PANTHER" id="PTHR48111:SF39">
    <property type="entry name" value="TRANSCRIPTIONAL REGULATORY PROTEIN CPXR"/>
    <property type="match status" value="1"/>
</dbReference>
<keyword evidence="5" id="KW-0805">Transcription regulation</keyword>
<evidence type="ECO:0000256" key="2">
    <source>
        <dbReference type="ARBA" id="ARBA00022490"/>
    </source>
</evidence>
<dbReference type="InterPro" id="IPR039420">
    <property type="entry name" value="WalR-like"/>
</dbReference>
<dbReference type="Gene3D" id="6.10.250.690">
    <property type="match status" value="1"/>
</dbReference>
<comment type="caution">
    <text evidence="12">The sequence shown here is derived from an EMBL/GenBank/DDBJ whole genome shotgun (WGS) entry which is preliminary data.</text>
</comment>
<proteinExistence type="predicted"/>
<dbReference type="CDD" id="cd00383">
    <property type="entry name" value="trans_reg_C"/>
    <property type="match status" value="1"/>
</dbReference>
<evidence type="ECO:0000259" key="10">
    <source>
        <dbReference type="PROSITE" id="PS50110"/>
    </source>
</evidence>
<feature type="domain" description="OmpR/PhoB-type" evidence="11">
    <location>
        <begin position="146"/>
        <end position="244"/>
    </location>
</feature>
<accession>A0A2S8SQY5</accession>
<keyword evidence="7" id="KW-0804">Transcription</keyword>
<dbReference type="SUPFAM" id="SSF52172">
    <property type="entry name" value="CheY-like"/>
    <property type="match status" value="1"/>
</dbReference>
<dbReference type="InParanoid" id="A0A2S8SQY5"/>
<evidence type="ECO:0000256" key="6">
    <source>
        <dbReference type="ARBA" id="ARBA00023125"/>
    </source>
</evidence>
<dbReference type="PROSITE" id="PS51755">
    <property type="entry name" value="OMPR_PHOB"/>
    <property type="match status" value="1"/>
</dbReference>
<reference evidence="12 13" key="1">
    <citation type="journal article" date="2018" name="Syst. Appl. Microbiol.">
        <title>Abditibacterium utsteinense sp. nov., the first cultivated member of candidate phylum FBP, isolated from ice-free Antarctic soil samples.</title>
        <authorList>
            <person name="Tahon G."/>
            <person name="Tytgat B."/>
            <person name="Lebbe L."/>
            <person name="Carlier A."/>
            <person name="Willems A."/>
        </authorList>
    </citation>
    <scope>NUCLEOTIDE SEQUENCE [LARGE SCALE GENOMIC DNA]</scope>
    <source>
        <strain evidence="12 13">LMG 29911</strain>
    </source>
</reference>
<evidence type="ECO:0000256" key="4">
    <source>
        <dbReference type="ARBA" id="ARBA00023012"/>
    </source>
</evidence>
<dbReference type="SMART" id="SM00862">
    <property type="entry name" value="Trans_reg_C"/>
    <property type="match status" value="1"/>
</dbReference>
<dbReference type="GO" id="GO:0006355">
    <property type="term" value="P:regulation of DNA-templated transcription"/>
    <property type="evidence" value="ECO:0007669"/>
    <property type="project" value="InterPro"/>
</dbReference>
<evidence type="ECO:0000313" key="12">
    <source>
        <dbReference type="EMBL" id="PQV63221.1"/>
    </source>
</evidence>
<dbReference type="PANTHER" id="PTHR48111">
    <property type="entry name" value="REGULATOR OF RPOS"/>
    <property type="match status" value="1"/>
</dbReference>
<dbReference type="RefSeq" id="WP_202973523.1">
    <property type="nucleotide sequence ID" value="NZ_NIGF01000014.1"/>
</dbReference>
<dbReference type="InterPro" id="IPR016032">
    <property type="entry name" value="Sig_transdc_resp-reg_C-effctor"/>
</dbReference>
<evidence type="ECO:0000256" key="3">
    <source>
        <dbReference type="ARBA" id="ARBA00022553"/>
    </source>
</evidence>
<dbReference type="InterPro" id="IPR036388">
    <property type="entry name" value="WH-like_DNA-bd_sf"/>
</dbReference>
<name>A0A2S8SQY5_9BACT</name>
<dbReference type="InterPro" id="IPR011006">
    <property type="entry name" value="CheY-like_superfamily"/>
</dbReference>
<feature type="domain" description="Response regulatory" evidence="10">
    <location>
        <begin position="4"/>
        <end position="122"/>
    </location>
</feature>
<dbReference type="GO" id="GO:0000156">
    <property type="term" value="F:phosphorelay response regulator activity"/>
    <property type="evidence" value="ECO:0007669"/>
    <property type="project" value="TreeGrafter"/>
</dbReference>
<keyword evidence="3 8" id="KW-0597">Phosphoprotein</keyword>
<dbReference type="Pfam" id="PF00486">
    <property type="entry name" value="Trans_reg_C"/>
    <property type="match status" value="1"/>
</dbReference>
<dbReference type="Gene3D" id="3.40.50.2300">
    <property type="match status" value="1"/>
</dbReference>
<evidence type="ECO:0000256" key="7">
    <source>
        <dbReference type="ARBA" id="ARBA00023163"/>
    </source>
</evidence>
<evidence type="ECO:0000256" key="8">
    <source>
        <dbReference type="PROSITE-ProRule" id="PRU00169"/>
    </source>
</evidence>
<dbReference type="GO" id="GO:0032993">
    <property type="term" value="C:protein-DNA complex"/>
    <property type="evidence" value="ECO:0007669"/>
    <property type="project" value="TreeGrafter"/>
</dbReference>
<keyword evidence="6 9" id="KW-0238">DNA-binding</keyword>
<dbReference type="AlphaFoldDB" id="A0A2S8SQY5"/>
<evidence type="ECO:0000313" key="13">
    <source>
        <dbReference type="Proteomes" id="UP000237684"/>
    </source>
</evidence>
<organism evidence="12 13">
    <name type="scientific">Abditibacterium utsteinense</name>
    <dbReference type="NCBI Taxonomy" id="1960156"/>
    <lineage>
        <taxon>Bacteria</taxon>
        <taxon>Pseudomonadati</taxon>
        <taxon>Abditibacteriota</taxon>
        <taxon>Abditibacteriia</taxon>
        <taxon>Abditibacteriales</taxon>
        <taxon>Abditibacteriaceae</taxon>
        <taxon>Abditibacterium</taxon>
    </lineage>
</organism>
<protein>
    <submittedName>
        <fullName evidence="12">Two-component system, OmpR family, response regulator CpxR</fullName>
    </submittedName>
</protein>
<dbReference type="InterPro" id="IPR001867">
    <property type="entry name" value="OmpR/PhoB-type_DNA-bd"/>
</dbReference>
<dbReference type="Gene3D" id="1.10.10.10">
    <property type="entry name" value="Winged helix-like DNA-binding domain superfamily/Winged helix DNA-binding domain"/>
    <property type="match status" value="1"/>
</dbReference>
<comment type="subcellular location">
    <subcellularLocation>
        <location evidence="1">Cytoplasm</location>
    </subcellularLocation>
</comment>
<keyword evidence="4" id="KW-0902">Two-component regulatory system</keyword>
<evidence type="ECO:0000256" key="9">
    <source>
        <dbReference type="PROSITE-ProRule" id="PRU01091"/>
    </source>
</evidence>
<dbReference type="GO" id="GO:0000976">
    <property type="term" value="F:transcription cis-regulatory region binding"/>
    <property type="evidence" value="ECO:0007669"/>
    <property type="project" value="TreeGrafter"/>
</dbReference>
<feature type="modified residue" description="4-aspartylphosphate" evidence="8">
    <location>
        <position position="54"/>
    </location>
</feature>
<dbReference type="EMBL" id="NIGF01000014">
    <property type="protein sequence ID" value="PQV63221.1"/>
    <property type="molecule type" value="Genomic_DNA"/>
</dbReference>
<dbReference type="PROSITE" id="PS50110">
    <property type="entry name" value="RESPONSE_REGULATORY"/>
    <property type="match status" value="1"/>
</dbReference>
<dbReference type="SUPFAM" id="SSF46894">
    <property type="entry name" value="C-terminal effector domain of the bipartite response regulators"/>
    <property type="match status" value="1"/>
</dbReference>
<evidence type="ECO:0000259" key="11">
    <source>
        <dbReference type="PROSITE" id="PS51755"/>
    </source>
</evidence>
<dbReference type="InterPro" id="IPR001789">
    <property type="entry name" value="Sig_transdc_resp-reg_receiver"/>
</dbReference>
<evidence type="ECO:0000256" key="1">
    <source>
        <dbReference type="ARBA" id="ARBA00004496"/>
    </source>
</evidence>
<sequence length="249" mass="27387">MLNRILLVEDDPELSELVAEYLSGEGWEIEVVHRGEEAISRIAGLEAFAAIVLDVMLPGLSGFEVLRRVRALETPAARTPIVMLTARGDEVDRVLGLEMGADDYLPKPFSSRELAARLRAILRRTAIGSATGDGADEALSTTEMPRTILRVGEFELDVAAHSARRGGVAIELTALELRLLELLMNHAGSVVTREQIAHEVLGRRLLLYDRSVDTHMSNLRRKLAPDDENSPVKTLRGTGYLFALPEQKS</sequence>
<keyword evidence="13" id="KW-1185">Reference proteome</keyword>
<keyword evidence="2" id="KW-0963">Cytoplasm</keyword>
<gene>
    <name evidence="12" type="ORF">B1R32_11446</name>
</gene>
<feature type="DNA-binding region" description="OmpR/PhoB-type" evidence="9">
    <location>
        <begin position="146"/>
        <end position="244"/>
    </location>
</feature>